<dbReference type="AlphaFoldDB" id="A0A1L9QN39"/>
<protein>
    <recommendedName>
        <fullName evidence="3">DUF2281 domain-containing protein</fullName>
    </recommendedName>
</protein>
<proteinExistence type="predicted"/>
<evidence type="ECO:0000313" key="1">
    <source>
        <dbReference type="EMBL" id="OJJ24046.1"/>
    </source>
</evidence>
<dbReference type="STRING" id="1925591.BI308_18860"/>
<evidence type="ECO:0000313" key="2">
    <source>
        <dbReference type="Proteomes" id="UP000183940"/>
    </source>
</evidence>
<organism evidence="1 2">
    <name type="scientific">Roseofilum reptotaenium AO1-A</name>
    <dbReference type="NCBI Taxonomy" id="1925591"/>
    <lineage>
        <taxon>Bacteria</taxon>
        <taxon>Bacillati</taxon>
        <taxon>Cyanobacteriota</taxon>
        <taxon>Cyanophyceae</taxon>
        <taxon>Desertifilales</taxon>
        <taxon>Desertifilaceae</taxon>
        <taxon>Roseofilum</taxon>
    </lineage>
</organism>
<comment type="caution">
    <text evidence="1">The sequence shown here is derived from an EMBL/GenBank/DDBJ whole genome shotgun (WGS) entry which is preliminary data.</text>
</comment>
<accession>A0A1L9QN39</accession>
<dbReference type="Proteomes" id="UP000183940">
    <property type="component" value="Unassembled WGS sequence"/>
</dbReference>
<keyword evidence="2" id="KW-1185">Reference proteome</keyword>
<evidence type="ECO:0008006" key="3">
    <source>
        <dbReference type="Google" id="ProtNLM"/>
    </source>
</evidence>
<dbReference type="EMBL" id="MLAW01000039">
    <property type="protein sequence ID" value="OJJ24046.1"/>
    <property type="molecule type" value="Genomic_DNA"/>
</dbReference>
<gene>
    <name evidence="1" type="ORF">BI308_18860</name>
</gene>
<name>A0A1L9QN39_9CYAN</name>
<sequence>MMSLAIKDLLEMVEPLPDEIQQQIVAHVREYIADLQNEQRWDESFRRTQSALVAAARKAKQERAAGNATKMDYDEL</sequence>
<reference evidence="1" key="1">
    <citation type="submission" date="2016-10" db="EMBL/GenBank/DDBJ databases">
        <title>CRISPR-Cas defence system in Roseofilum reptotaenium: evidence of a bacteriophage-cyanobacterium arms race in the coral black band disease.</title>
        <authorList>
            <person name="Buerger P."/>
            <person name="Wood-Charlson E.M."/>
            <person name="Weynberg K.D."/>
            <person name="Willis B."/>
            <person name="Van Oppen M.J."/>
        </authorList>
    </citation>
    <scope>NUCLEOTIDE SEQUENCE [LARGE SCALE GENOMIC DNA]</scope>
    <source>
        <strain evidence="1">AO1-A</strain>
    </source>
</reference>